<evidence type="ECO:0000256" key="6">
    <source>
        <dbReference type="ARBA" id="ARBA00022989"/>
    </source>
</evidence>
<comment type="subcellular location">
    <subcellularLocation>
        <location evidence="1">Membrane</location>
        <topology evidence="1">Single-pass membrane protein</topology>
    </subcellularLocation>
</comment>
<keyword evidence="7" id="KW-0472">Membrane</keyword>
<evidence type="ECO:0000313" key="10">
    <source>
        <dbReference type="EMBL" id="CAL1532593.1"/>
    </source>
</evidence>
<comment type="similarity">
    <text evidence="2 8">Belongs to the glycosyltransferase 92 family.</text>
</comment>
<feature type="region of interest" description="Disordered" evidence="9">
    <location>
        <begin position="127"/>
        <end position="148"/>
    </location>
</feature>
<evidence type="ECO:0000256" key="9">
    <source>
        <dbReference type="SAM" id="MobiDB-lite"/>
    </source>
</evidence>
<keyword evidence="6" id="KW-1133">Transmembrane helix</keyword>
<organism evidence="10 11">
    <name type="scientific">Lymnaea stagnalis</name>
    <name type="common">Great pond snail</name>
    <name type="synonym">Helix stagnalis</name>
    <dbReference type="NCBI Taxonomy" id="6523"/>
    <lineage>
        <taxon>Eukaryota</taxon>
        <taxon>Metazoa</taxon>
        <taxon>Spiralia</taxon>
        <taxon>Lophotrochozoa</taxon>
        <taxon>Mollusca</taxon>
        <taxon>Gastropoda</taxon>
        <taxon>Heterobranchia</taxon>
        <taxon>Euthyneura</taxon>
        <taxon>Panpulmonata</taxon>
        <taxon>Hygrophila</taxon>
        <taxon>Lymnaeoidea</taxon>
        <taxon>Lymnaeidae</taxon>
        <taxon>Lymnaea</taxon>
    </lineage>
</organism>
<evidence type="ECO:0000256" key="1">
    <source>
        <dbReference type="ARBA" id="ARBA00004167"/>
    </source>
</evidence>
<dbReference type="AlphaFoldDB" id="A0AAV2HF47"/>
<sequence length="585" mass="66687">MRTRLQCAAFCTFLLSVLSFIFVAAVLTSRHVSYRLEVRAKHVRDLERRPLEQDSTFRIPEQNNGPDVDPVTLRDRPPLEVNVSSYTASRQPFPSIDAEEIKRLIAAAERSDELIRAKTTKNTVTNQTTVAQKKPAAEKPTTKASVGEVAKATMKETIKQPPPSKDPGGFRLVSRGENIQAGDVQVHIPTAVFYNDFPEKSAFNILLNGWARHNDSMAFKCCFLHSFQNTSTKQNIVFTEAPAKVYNVYKQWIVDMQNAEFSCSVPANQLKASGVSKFSYVTFVKSSCRDASNDIMRIEFPKAVAKSVGVCLKVTYGTLNPEKMVEWFEFTKLMGVTKVFTYYFDVDPPAMKVLEYYNSTGFLDLLLIHPAKSKGGKARGFRHPRYSEQAFVDEVMGANDCKHRMSQYDYIIVMDMDEFILPKGELKTYYDILKKTSDKFPKAAGFQFDSHVIITSWGISRSSALHITRYVNRTEQANYDGAERNTRWAFKPTKTFYARNNFVYVKRDYEVAVVPHDYYMLFHYRGCKRQWAGCKSKPVTDTIMVKYEAALVDNVLKLPLGDVLYKSASYIQNITQWKLAHRSVI</sequence>
<gene>
    <name evidence="10" type="ORF">GSLYS_00006611001</name>
</gene>
<dbReference type="GO" id="GO:0005737">
    <property type="term" value="C:cytoplasm"/>
    <property type="evidence" value="ECO:0007669"/>
    <property type="project" value="TreeGrafter"/>
</dbReference>
<evidence type="ECO:0000313" key="11">
    <source>
        <dbReference type="Proteomes" id="UP001497497"/>
    </source>
</evidence>
<dbReference type="GO" id="GO:0016757">
    <property type="term" value="F:glycosyltransferase activity"/>
    <property type="evidence" value="ECO:0007669"/>
    <property type="project" value="UniProtKB-UniRule"/>
</dbReference>
<evidence type="ECO:0000256" key="4">
    <source>
        <dbReference type="ARBA" id="ARBA00022679"/>
    </source>
</evidence>
<evidence type="ECO:0000256" key="8">
    <source>
        <dbReference type="RuleBase" id="RU366017"/>
    </source>
</evidence>
<evidence type="ECO:0000256" key="2">
    <source>
        <dbReference type="ARBA" id="ARBA00007647"/>
    </source>
</evidence>
<accession>A0AAV2HF47</accession>
<protein>
    <recommendedName>
        <fullName evidence="8">Glycosyltransferase family 92 protein</fullName>
        <ecNumber evidence="8">2.4.1.-</ecNumber>
    </recommendedName>
</protein>
<keyword evidence="3 8" id="KW-0328">Glycosyltransferase</keyword>
<dbReference type="Pfam" id="PF01697">
    <property type="entry name" value="Glyco_transf_92"/>
    <property type="match status" value="1"/>
</dbReference>
<proteinExistence type="inferred from homology"/>
<dbReference type="EMBL" id="CAXITT010000119">
    <property type="protein sequence ID" value="CAL1532593.1"/>
    <property type="molecule type" value="Genomic_DNA"/>
</dbReference>
<feature type="compositionally biased region" description="Polar residues" evidence="9">
    <location>
        <begin position="54"/>
        <end position="65"/>
    </location>
</feature>
<feature type="region of interest" description="Disordered" evidence="9">
    <location>
        <begin position="54"/>
        <end position="75"/>
    </location>
</feature>
<dbReference type="EC" id="2.4.1.-" evidence="8"/>
<keyword evidence="5" id="KW-0812">Transmembrane</keyword>
<dbReference type="PANTHER" id="PTHR21461">
    <property type="entry name" value="GLYCOSYLTRANSFERASE FAMILY 92 PROTEIN"/>
    <property type="match status" value="1"/>
</dbReference>
<evidence type="ECO:0000256" key="3">
    <source>
        <dbReference type="ARBA" id="ARBA00022676"/>
    </source>
</evidence>
<dbReference type="GO" id="GO:0016020">
    <property type="term" value="C:membrane"/>
    <property type="evidence" value="ECO:0007669"/>
    <property type="project" value="UniProtKB-SubCell"/>
</dbReference>
<keyword evidence="4 8" id="KW-0808">Transferase</keyword>
<keyword evidence="11" id="KW-1185">Reference proteome</keyword>
<dbReference type="Proteomes" id="UP001497497">
    <property type="component" value="Unassembled WGS sequence"/>
</dbReference>
<evidence type="ECO:0000256" key="5">
    <source>
        <dbReference type="ARBA" id="ARBA00022692"/>
    </source>
</evidence>
<dbReference type="InterPro" id="IPR008166">
    <property type="entry name" value="Glyco_transf_92"/>
</dbReference>
<evidence type="ECO:0000256" key="7">
    <source>
        <dbReference type="ARBA" id="ARBA00023136"/>
    </source>
</evidence>
<dbReference type="PANTHER" id="PTHR21461:SF69">
    <property type="entry name" value="GLYCOSYLTRANSFERASE FAMILY 92 PROTEIN"/>
    <property type="match status" value="1"/>
</dbReference>
<reference evidence="10 11" key="1">
    <citation type="submission" date="2024-04" db="EMBL/GenBank/DDBJ databases">
        <authorList>
            <consortium name="Genoscope - CEA"/>
            <person name="William W."/>
        </authorList>
    </citation>
    <scope>NUCLEOTIDE SEQUENCE [LARGE SCALE GENOMIC DNA]</scope>
</reference>
<comment type="caution">
    <text evidence="10">The sequence shown here is derived from an EMBL/GenBank/DDBJ whole genome shotgun (WGS) entry which is preliminary data.</text>
</comment>
<name>A0AAV2HF47_LYMST</name>